<keyword evidence="1" id="KW-0812">Transmembrane</keyword>
<keyword evidence="1" id="KW-1133">Transmembrane helix</keyword>
<protein>
    <submittedName>
        <fullName evidence="2">Uncharacterized protein</fullName>
    </submittedName>
</protein>
<reference evidence="2 3" key="1">
    <citation type="journal article" date="2018" name="Sci. Rep.">
        <title>Genomic signatures of local adaptation to the degree of environmental predictability in rotifers.</title>
        <authorList>
            <person name="Franch-Gras L."/>
            <person name="Hahn C."/>
            <person name="Garcia-Roger E.M."/>
            <person name="Carmona M.J."/>
            <person name="Serra M."/>
            <person name="Gomez A."/>
        </authorList>
    </citation>
    <scope>NUCLEOTIDE SEQUENCE [LARGE SCALE GENOMIC DNA]</scope>
    <source>
        <strain evidence="2">HYR1</strain>
    </source>
</reference>
<name>A0A3M7RAL3_BRAPC</name>
<dbReference type="EMBL" id="REGN01003885">
    <property type="protein sequence ID" value="RNA20275.1"/>
    <property type="molecule type" value="Genomic_DNA"/>
</dbReference>
<evidence type="ECO:0000313" key="3">
    <source>
        <dbReference type="Proteomes" id="UP000276133"/>
    </source>
</evidence>
<gene>
    <name evidence="2" type="ORF">BpHYR1_035597</name>
</gene>
<keyword evidence="3" id="KW-1185">Reference proteome</keyword>
<dbReference type="AlphaFoldDB" id="A0A3M7RAL3"/>
<sequence>MKFARAAANKSQMHKCRILSFFPLFGRKGSLFIRLIGILYFPFNMQNNKMELFIHSSLTCKRMEWTSQLTIKLINSSPSRRAARHCVARFSDDFIPKKTSKLNDIS</sequence>
<evidence type="ECO:0000313" key="2">
    <source>
        <dbReference type="EMBL" id="RNA20275.1"/>
    </source>
</evidence>
<keyword evidence="1" id="KW-0472">Membrane</keyword>
<evidence type="ECO:0000256" key="1">
    <source>
        <dbReference type="SAM" id="Phobius"/>
    </source>
</evidence>
<organism evidence="2 3">
    <name type="scientific">Brachionus plicatilis</name>
    <name type="common">Marine rotifer</name>
    <name type="synonym">Brachionus muelleri</name>
    <dbReference type="NCBI Taxonomy" id="10195"/>
    <lineage>
        <taxon>Eukaryota</taxon>
        <taxon>Metazoa</taxon>
        <taxon>Spiralia</taxon>
        <taxon>Gnathifera</taxon>
        <taxon>Rotifera</taxon>
        <taxon>Eurotatoria</taxon>
        <taxon>Monogononta</taxon>
        <taxon>Pseudotrocha</taxon>
        <taxon>Ploima</taxon>
        <taxon>Brachionidae</taxon>
        <taxon>Brachionus</taxon>
    </lineage>
</organism>
<accession>A0A3M7RAL3</accession>
<proteinExistence type="predicted"/>
<feature type="transmembrane region" description="Helical" evidence="1">
    <location>
        <begin position="21"/>
        <end position="43"/>
    </location>
</feature>
<comment type="caution">
    <text evidence="2">The sequence shown here is derived from an EMBL/GenBank/DDBJ whole genome shotgun (WGS) entry which is preliminary data.</text>
</comment>
<dbReference type="Proteomes" id="UP000276133">
    <property type="component" value="Unassembled WGS sequence"/>
</dbReference>